<evidence type="ECO:0000256" key="1">
    <source>
        <dbReference type="ARBA" id="ARBA00022676"/>
    </source>
</evidence>
<dbReference type="OMA" id="KYYMIWG"/>
<proteinExistence type="predicted"/>
<accession>A0A2H0ZPV9</accession>
<dbReference type="CDD" id="cd18610">
    <property type="entry name" value="GH130_BT3780-like"/>
    <property type="match status" value="1"/>
</dbReference>
<dbReference type="PANTHER" id="PTHR34106">
    <property type="entry name" value="GLYCOSIDASE"/>
    <property type="match status" value="1"/>
</dbReference>
<keyword evidence="1" id="KW-0328">Glycosyltransferase</keyword>
<dbReference type="EMBL" id="PEKT03000001">
    <property type="protein sequence ID" value="KAK8441852.1"/>
    <property type="molecule type" value="Genomic_DNA"/>
</dbReference>
<dbReference type="VEuPathDB" id="FungiDB:CJI96_0000162"/>
<dbReference type="VEuPathDB" id="FungiDB:B9J08_001698"/>
<feature type="region of interest" description="Disordered" evidence="3">
    <location>
        <begin position="1"/>
        <end position="21"/>
    </location>
</feature>
<keyword evidence="6" id="KW-1185">Reference proteome</keyword>
<dbReference type="EMBL" id="PEKT02000004">
    <property type="protein sequence ID" value="PIS55594.1"/>
    <property type="molecule type" value="Genomic_DNA"/>
</dbReference>
<keyword evidence="2" id="KW-0808">Transferase</keyword>
<gene>
    <name evidence="4" type="ORF">B9J08_00168</name>
    <name evidence="5" type="ORF">B9J08_001698</name>
</gene>
<evidence type="ECO:0000256" key="2">
    <source>
        <dbReference type="ARBA" id="ARBA00022679"/>
    </source>
</evidence>
<evidence type="ECO:0008006" key="7">
    <source>
        <dbReference type="Google" id="ProtNLM"/>
    </source>
</evidence>
<reference evidence="5" key="2">
    <citation type="submission" date="2017-11" db="EMBL/GenBank/DDBJ databases">
        <title>Candida auris genome assembly and annotation.</title>
        <authorList>
            <person name="Munoz J.F."/>
            <person name="Gade L.G."/>
            <person name="Chow N.A."/>
            <person name="Litvintseva A.P."/>
            <person name="Loparev V.N."/>
            <person name="Cuomo C.A."/>
        </authorList>
    </citation>
    <scope>NUCLEOTIDE SEQUENCE</scope>
    <source>
        <strain evidence="5">B8441</strain>
    </source>
</reference>
<dbReference type="VEuPathDB" id="FungiDB:CJI97_002360"/>
<dbReference type="AlphaFoldDB" id="A0A2H0ZPV9"/>
<dbReference type="VEuPathDB" id="FungiDB:CJJ09_001778"/>
<reference evidence="4" key="4">
    <citation type="submission" date="2024-03" db="EMBL/GenBank/DDBJ databases">
        <title>Improved genome assembly of Candida auris strain B8441 and annotation of B11205.</title>
        <authorList>
            <person name="Cauldron N.C."/>
            <person name="Shea T."/>
            <person name="Cuomo C.A."/>
        </authorList>
    </citation>
    <scope>NUCLEOTIDE SEQUENCE</scope>
    <source>
        <strain evidence="4">B8441</strain>
    </source>
</reference>
<name>A0A2H0ZPV9_CANAR</name>
<reference evidence="4 6" key="3">
    <citation type="journal article" date="2018" name="Nat. Commun.">
        <title>Genomic insights into multidrug-resistance, mating and virulence in Candida auris and related emerging species.</title>
        <authorList>
            <person name="Munoz J.F."/>
            <person name="Gade L."/>
            <person name="Chow N.A."/>
            <person name="Loparev V.N."/>
            <person name="Juieng P."/>
            <person name="Berkow E.L."/>
            <person name="Farrer R.A."/>
            <person name="Litvintseva A.P."/>
            <person name="Cuomo C.A."/>
        </authorList>
    </citation>
    <scope>GENOME REANNOTATION</scope>
    <source>
        <strain evidence="4 6">B8441</strain>
    </source>
</reference>
<dbReference type="Pfam" id="PF04041">
    <property type="entry name" value="Glyco_hydro_130"/>
    <property type="match status" value="1"/>
</dbReference>
<accession>A0A5Q7YAD7</accession>
<dbReference type="SUPFAM" id="SSF75005">
    <property type="entry name" value="Arabinanase/levansucrase/invertase"/>
    <property type="match status" value="1"/>
</dbReference>
<organism evidence="5">
    <name type="scientific">Candidozyma auris</name>
    <name type="common">Yeast</name>
    <name type="synonym">Candida auris</name>
    <dbReference type="NCBI Taxonomy" id="498019"/>
    <lineage>
        <taxon>Eukaryota</taxon>
        <taxon>Fungi</taxon>
        <taxon>Dikarya</taxon>
        <taxon>Ascomycota</taxon>
        <taxon>Saccharomycotina</taxon>
        <taxon>Pichiomycetes</taxon>
        <taxon>Metschnikowiaceae</taxon>
        <taxon>Candidozyma</taxon>
    </lineage>
</organism>
<sequence length="342" mass="39107">MGTVPVIGPDTPSGDKHYKPPKTFPIGPHFTRYEHNPILEPNPDNEWEEAYVYNASAIVIDDRVYLLYRAQDENKTSSVGLAWSDDGYKFKRYHKPIIYPTESYEFPGGCEDPRIVRDPISKRFIVTYTAYDGYLARLCVAESMDLFTWRKYPPIIKDDNFNEIANGLDGNQFIRHAWSKSGAIFVERHKDGHYYMIWGESGFYLAKSKDLVHWTIADNYTIGKFNWQDRLIEPGPAPIKMDTGNRHQNYYILFYNSSTIGGGPYPKGTYTISQMLVDYDNIKDGPVARLEKPILVPEDANEVNGQVDKVVFTEGVVQFKGKWFLYYGQGDSKLAVATCPAN</sequence>
<dbReference type="STRING" id="498019.A0A2H0ZPV9"/>
<comment type="caution">
    <text evidence="5">The sequence shown here is derived from an EMBL/GenBank/DDBJ whole genome shotgun (WGS) entry which is preliminary data.</text>
</comment>
<evidence type="ECO:0000313" key="5">
    <source>
        <dbReference type="EMBL" id="PIS55594.1"/>
    </source>
</evidence>
<dbReference type="Gene3D" id="2.115.10.20">
    <property type="entry name" value="Glycosyl hydrolase domain, family 43"/>
    <property type="match status" value="1"/>
</dbReference>
<reference evidence="5 6" key="1">
    <citation type="journal article" date="2017" name="Clin. Infect. Dis.">
        <title>Simultaneous emergence of multidrug-resistant Candida auris on 3 continents confirmed by whole-genome sequencing and epidemiological analyses.</title>
        <authorList>
            <person name="Lockhart S.R."/>
            <person name="Etienne K.A."/>
            <person name="Vallabhaneni S."/>
            <person name="Farooqi J."/>
            <person name="Chowdhary A."/>
            <person name="Govender N.P."/>
            <person name="Colombo A.L."/>
            <person name="Calvo B."/>
            <person name="Cuomo C.A."/>
            <person name="Desjardins C.A."/>
            <person name="Berkow E.L."/>
            <person name="Castanheira M."/>
            <person name="Magobo R.E."/>
            <person name="Jabeen K."/>
            <person name="Asghar R.J."/>
            <person name="Meis J.F."/>
            <person name="Jackson B."/>
            <person name="Chiller T."/>
            <person name="Litvintseva A.P."/>
        </authorList>
    </citation>
    <scope>NUCLEOTIDE SEQUENCE [LARGE SCALE GENOMIC DNA]</scope>
    <source>
        <strain evidence="5 6">B8441</strain>
    </source>
</reference>
<evidence type="ECO:0000256" key="3">
    <source>
        <dbReference type="SAM" id="MobiDB-lite"/>
    </source>
</evidence>
<dbReference type="Proteomes" id="UP000230249">
    <property type="component" value="Unassembled WGS sequence"/>
</dbReference>
<dbReference type="GO" id="GO:0016757">
    <property type="term" value="F:glycosyltransferase activity"/>
    <property type="evidence" value="ECO:0007669"/>
    <property type="project" value="UniProtKB-KW"/>
</dbReference>
<dbReference type="InterPro" id="IPR007184">
    <property type="entry name" value="Mannoside_phosphorylase"/>
</dbReference>
<dbReference type="InterPro" id="IPR023296">
    <property type="entry name" value="Glyco_hydro_beta-prop_sf"/>
</dbReference>
<evidence type="ECO:0000313" key="6">
    <source>
        <dbReference type="Proteomes" id="UP000230249"/>
    </source>
</evidence>
<dbReference type="VEuPathDB" id="FungiDB:CJJ07_000006"/>
<protein>
    <recommendedName>
        <fullName evidence="7">Glycosyl hydrolase family 32 N-terminal domain-containing protein</fullName>
    </recommendedName>
</protein>
<dbReference type="PANTHER" id="PTHR34106:SF5">
    <property type="entry name" value="GLYCOSIDASE"/>
    <property type="match status" value="1"/>
</dbReference>
<evidence type="ECO:0000313" key="4">
    <source>
        <dbReference type="EMBL" id="KAK8441852.1"/>
    </source>
</evidence>